<feature type="non-terminal residue" evidence="1">
    <location>
        <position position="83"/>
    </location>
</feature>
<comment type="caution">
    <text evidence="1">The sequence shown here is derived from an EMBL/GenBank/DDBJ whole genome shotgun (WGS) entry which is preliminary data.</text>
</comment>
<dbReference type="InterPro" id="IPR012675">
    <property type="entry name" value="Beta-grasp_dom_sf"/>
</dbReference>
<reference evidence="1 2" key="1">
    <citation type="submission" date="2021-07" db="EMBL/GenBank/DDBJ databases">
        <title>Paenibacillus radiodurans sp. nov., isolated from the southeastern edge of Tengger Desert.</title>
        <authorList>
            <person name="Zhang G."/>
        </authorList>
    </citation>
    <scope>NUCLEOTIDE SEQUENCE [LARGE SCALE GENOMIC DNA]</scope>
    <source>
        <strain evidence="1 2">CCM 7311</strain>
    </source>
</reference>
<evidence type="ECO:0000313" key="2">
    <source>
        <dbReference type="Proteomes" id="UP001519887"/>
    </source>
</evidence>
<dbReference type="Pfam" id="PF02597">
    <property type="entry name" value="ThiS"/>
    <property type="match status" value="1"/>
</dbReference>
<gene>
    <name evidence="1" type="ORF">K0U00_28040</name>
</gene>
<dbReference type="InterPro" id="IPR003749">
    <property type="entry name" value="ThiS/MoaD-like"/>
</dbReference>
<keyword evidence="2" id="KW-1185">Reference proteome</keyword>
<protein>
    <submittedName>
        <fullName evidence="1">MoaD/ThiS family protein</fullName>
    </submittedName>
</protein>
<organism evidence="1 2">
    <name type="scientific">Paenibacillus sepulcri</name>
    <dbReference type="NCBI Taxonomy" id="359917"/>
    <lineage>
        <taxon>Bacteria</taxon>
        <taxon>Bacillati</taxon>
        <taxon>Bacillota</taxon>
        <taxon>Bacilli</taxon>
        <taxon>Bacillales</taxon>
        <taxon>Paenibacillaceae</taxon>
        <taxon>Paenibacillus</taxon>
    </lineage>
</organism>
<dbReference type="SUPFAM" id="SSF54285">
    <property type="entry name" value="MoaD/ThiS"/>
    <property type="match status" value="1"/>
</dbReference>
<sequence>MSNQWNIQLFAGLAERLAEPAIRLQLDEDQMPVSALKQALIVRYPAHESLITASFMASNQSYAADDDIVKCTNELALLPPVSG</sequence>
<evidence type="ECO:0000313" key="1">
    <source>
        <dbReference type="EMBL" id="MBW7457897.1"/>
    </source>
</evidence>
<dbReference type="EMBL" id="JAHZIK010001001">
    <property type="protein sequence ID" value="MBW7457897.1"/>
    <property type="molecule type" value="Genomic_DNA"/>
</dbReference>
<proteinExistence type="predicted"/>
<accession>A0ABS7CAC7</accession>
<dbReference type="Gene3D" id="3.10.20.30">
    <property type="match status" value="1"/>
</dbReference>
<name>A0ABS7CAC7_9BACL</name>
<dbReference type="Proteomes" id="UP001519887">
    <property type="component" value="Unassembled WGS sequence"/>
</dbReference>
<dbReference type="InterPro" id="IPR016155">
    <property type="entry name" value="Mopterin_synth/thiamin_S_b"/>
</dbReference>